<evidence type="ECO:0000256" key="2">
    <source>
        <dbReference type="ARBA" id="ARBA00022723"/>
    </source>
</evidence>
<evidence type="ECO:0000256" key="8">
    <source>
        <dbReference type="ARBA" id="ARBA00022840"/>
    </source>
</evidence>
<dbReference type="EMBL" id="VFOK01000001">
    <property type="protein sequence ID" value="TQL34684.1"/>
    <property type="molecule type" value="Genomic_DNA"/>
</dbReference>
<dbReference type="GO" id="GO:0000724">
    <property type="term" value="P:double-strand break repair via homologous recombination"/>
    <property type="evidence" value="ECO:0007669"/>
    <property type="project" value="UniProtKB-UniRule"/>
</dbReference>
<dbReference type="SUPFAM" id="SSF52540">
    <property type="entry name" value="P-loop containing nucleoside triphosphate hydrolases"/>
    <property type="match status" value="1"/>
</dbReference>
<evidence type="ECO:0000313" key="20">
    <source>
        <dbReference type="EMBL" id="TQL34684.1"/>
    </source>
</evidence>
<evidence type="ECO:0000256" key="12">
    <source>
        <dbReference type="ARBA" id="ARBA00023235"/>
    </source>
</evidence>
<evidence type="ECO:0000259" key="19">
    <source>
        <dbReference type="PROSITE" id="PS51217"/>
    </source>
</evidence>
<sequence length="1105" mass="118897">MDVFDIRDDLPTGTVMLEASAGTGKTWTIGALVTRYVAEGRATLDELLVVTFSRAASQELRERVRAQLLGAERALAEPETADRSDALVDLLLTGSDAELAARRRRLREALTTFDGATIATIHQFCQLVLRGLGVAGDTDADAQLVEDLDDLLVEVVDDAYLRGFGRSAEPPAFDRATALEVARQAVGDPQARLEPAADRGTVPGRRAGFAQHVRAELDRRKRLLGVLSFDDLLSQLADALADPDAPARQRMRRRWKVVLVDEFQDTDPVQWQVFDRAFSGHSTLVLIGDPKQAIYAFRGGDVVTYLAASRTAGTRQTLGRNWRADAPLVAAQQAVLRGVALGDPEIVVHDVAAQHDGQRLTGLPAGHEAPWRLRVLNREQLGETTGRAVTVGVTRPAIAADLAADVSRVLASGARFDGRPLDAGDLAVLTRTTSQLFQVQAALRRVGVPSVIASTDSVLASEAGRDWLAVLEAMEQPHRSGRVRAAALTPMIGLTAAEIDADPEATDRVAAQLRRWAELFALRGVPALLEAALATGLSGRVLRHLGGERLMTDLRHVTELLHEVTLDEGFGLVALTAWLRRQIADVDTGGVTPRSRRLDSDSRAVQLSTIHKSKGLQYPLVYLPFVADEFVKRVPDPAQFHGGPDGTQRCLDVGGDPAPDHVARAKAEGDGEALRLFYVALTRAQSQVVTWWSPSTNANHAALHRLLLGRQPGDVELPTAVGLPDDAAAQARFAAWQEAGGPVVEAADEQPVAVPPDAAPEAELAVRAWSRTIDEQWRRTSYTALSVAQGESTTATSEPEVTVKDDEPPVPEPPAVLELPFGDVPSPMGELPVGATFGSLVHAVLEEADPQADDLRAELAAHVREQLVRWPVPDLDQGALADALVQVCTSPLGPLVGESTLTDIGRRDRLCEMDFELPLVGGDLVAGAAGDSDVTLGEVAPLLRRHLPDGDPLRDYAEALDQPELGGQTLRGYLTGSVDVVLRVGERYLVVDYKTNWLGPADEPLTAAAYGPRQLAAAMGHSSYPLQALLYAVVLHRFLRWRLSGYAPERHLGGVLYLYLRGMCGPETPIVEGHPTGVFSWRPPVALVEELSDLLDGRRAAGGAA</sequence>
<comment type="similarity">
    <text evidence="15">Belongs to the helicase family. UvrD subfamily.</text>
</comment>
<dbReference type="InterPro" id="IPR038726">
    <property type="entry name" value="PDDEXK_AddAB-type"/>
</dbReference>
<feature type="region of interest" description="Disordered" evidence="17">
    <location>
        <begin position="788"/>
        <end position="811"/>
    </location>
</feature>
<feature type="compositionally biased region" description="Polar residues" evidence="17">
    <location>
        <begin position="788"/>
        <end position="797"/>
    </location>
</feature>
<evidence type="ECO:0000256" key="3">
    <source>
        <dbReference type="ARBA" id="ARBA00022741"/>
    </source>
</evidence>
<keyword evidence="8 15" id="KW-0067">ATP-binding</keyword>
<feature type="binding site" evidence="15">
    <location>
        <position position="979"/>
    </location>
    <ligand>
        <name>Mg(2+)</name>
        <dbReference type="ChEBI" id="CHEBI:18420"/>
    </ligand>
</feature>
<dbReference type="InterPro" id="IPR014016">
    <property type="entry name" value="UvrD-like_ATP-bd"/>
</dbReference>
<proteinExistence type="inferred from homology"/>
<comment type="caution">
    <text evidence="20">The sequence shown here is derived from an EMBL/GenBank/DDBJ whole genome shotgun (WGS) entry which is preliminary data.</text>
</comment>
<keyword evidence="5 15" id="KW-0378">Hydrolase</keyword>
<evidence type="ECO:0000256" key="6">
    <source>
        <dbReference type="ARBA" id="ARBA00022806"/>
    </source>
</evidence>
<feature type="region of interest" description="Nuclease activity, interacts with RecD and RecA" evidence="15">
    <location>
        <begin position="776"/>
        <end position="1105"/>
    </location>
</feature>
<dbReference type="EC" id="3.1.11.5" evidence="15"/>
<accession>A0A542XFT6</accession>
<keyword evidence="21" id="KW-1185">Reference proteome</keyword>
<feature type="binding site" evidence="15">
    <location>
        <position position="992"/>
    </location>
    <ligand>
        <name>Mg(2+)</name>
        <dbReference type="ChEBI" id="CHEBI:18420"/>
    </ligand>
</feature>
<dbReference type="Gene3D" id="1.10.486.10">
    <property type="entry name" value="PCRA, domain 4"/>
    <property type="match status" value="1"/>
</dbReference>
<dbReference type="InterPro" id="IPR014017">
    <property type="entry name" value="DNA_helicase_UvrD-like_C"/>
</dbReference>
<evidence type="ECO:0000313" key="21">
    <source>
        <dbReference type="Proteomes" id="UP000318336"/>
    </source>
</evidence>
<evidence type="ECO:0000256" key="15">
    <source>
        <dbReference type="HAMAP-Rule" id="MF_01485"/>
    </source>
</evidence>
<dbReference type="GO" id="GO:0000287">
    <property type="term" value="F:magnesium ion binding"/>
    <property type="evidence" value="ECO:0007669"/>
    <property type="project" value="UniProtKB-UniRule"/>
</dbReference>
<dbReference type="InterPro" id="IPR027417">
    <property type="entry name" value="P-loop_NTPase"/>
</dbReference>
<evidence type="ECO:0000256" key="7">
    <source>
        <dbReference type="ARBA" id="ARBA00022839"/>
    </source>
</evidence>
<dbReference type="GO" id="GO:0005524">
    <property type="term" value="F:ATP binding"/>
    <property type="evidence" value="ECO:0007669"/>
    <property type="project" value="UniProtKB-UniRule"/>
</dbReference>
<keyword evidence="3 15" id="KW-0547">Nucleotide-binding</keyword>
<dbReference type="Gene3D" id="3.90.320.10">
    <property type="match status" value="1"/>
</dbReference>
<evidence type="ECO:0000259" key="18">
    <source>
        <dbReference type="PROSITE" id="PS51198"/>
    </source>
</evidence>
<dbReference type="InterPro" id="IPR011335">
    <property type="entry name" value="Restrct_endonuc-II-like"/>
</dbReference>
<evidence type="ECO:0000256" key="10">
    <source>
        <dbReference type="ARBA" id="ARBA00023125"/>
    </source>
</evidence>
<dbReference type="InterPro" id="IPR004586">
    <property type="entry name" value="RecB"/>
</dbReference>
<protein>
    <recommendedName>
        <fullName evidence="15">RecBCD enzyme subunit RecB</fullName>
        <ecNumber evidence="15">3.1.11.5</ecNumber>
        <ecNumber evidence="15">5.6.2.4</ecNumber>
    </recommendedName>
    <alternativeName>
        <fullName evidence="15">DNA 3'-5' helicase subunit RecB</fullName>
    </alternativeName>
    <alternativeName>
        <fullName evidence="15">Exonuclease V subunit RecB</fullName>
        <shortName evidence="15">ExoV subunit RecB</shortName>
    </alternativeName>
    <alternativeName>
        <fullName evidence="15">Helicase/nuclease RecBCD subunit RecB</fullName>
    </alternativeName>
</protein>
<feature type="region of interest" description="DNA-binding and helicase activity, interacts with RecC" evidence="15">
    <location>
        <begin position="1"/>
        <end position="751"/>
    </location>
</feature>
<dbReference type="InterPro" id="IPR000212">
    <property type="entry name" value="DNA_helicase_UvrD/REP"/>
</dbReference>
<dbReference type="GO" id="GO:0009338">
    <property type="term" value="C:exodeoxyribonuclease V complex"/>
    <property type="evidence" value="ECO:0007669"/>
    <property type="project" value="TreeGrafter"/>
</dbReference>
<dbReference type="GO" id="GO:0008854">
    <property type="term" value="F:exodeoxyribonuclease V activity"/>
    <property type="evidence" value="ECO:0007669"/>
    <property type="project" value="UniProtKB-EC"/>
</dbReference>
<evidence type="ECO:0000256" key="5">
    <source>
        <dbReference type="ARBA" id="ARBA00022801"/>
    </source>
</evidence>
<reference evidence="20 21" key="1">
    <citation type="submission" date="2019-06" db="EMBL/GenBank/DDBJ databases">
        <title>Sequencing the genomes of 1000 actinobacteria strains.</title>
        <authorList>
            <person name="Klenk H.-P."/>
        </authorList>
    </citation>
    <scope>NUCLEOTIDE SEQUENCE [LARGE SCALE GENOMIC DNA]</scope>
    <source>
        <strain evidence="20 21">DSM 24617</strain>
    </source>
</reference>
<keyword evidence="9 15" id="KW-0460">Magnesium</keyword>
<dbReference type="PROSITE" id="PS51198">
    <property type="entry name" value="UVRD_HELICASE_ATP_BIND"/>
    <property type="match status" value="1"/>
</dbReference>
<dbReference type="Pfam" id="PF12705">
    <property type="entry name" value="PDDEXK_1"/>
    <property type="match status" value="1"/>
</dbReference>
<dbReference type="GO" id="GO:0043138">
    <property type="term" value="F:3'-5' DNA helicase activity"/>
    <property type="evidence" value="ECO:0007669"/>
    <property type="project" value="UniProtKB-UniRule"/>
</dbReference>
<dbReference type="PANTHER" id="PTHR11070:SF23">
    <property type="entry name" value="RECBCD ENZYME SUBUNIT RECB"/>
    <property type="match status" value="1"/>
</dbReference>
<gene>
    <name evidence="15" type="primary">recB</name>
    <name evidence="20" type="ORF">FB554_2861</name>
</gene>
<comment type="domain">
    <text evidence="15">The N-terminal DNA-binding domain is a ssDNA-dependent ATPase and has ATP-dependent 3'-5' helicase function. This domain interacts with RecC.</text>
</comment>
<comment type="function">
    <text evidence="15">A helicase/nuclease that prepares dsDNA breaks (DSB) for recombinational DNA repair. Binds to DSBs and unwinds DNA via a highly rapid and processive ATP-dependent bidirectional helicase activity. Unwinds dsDNA until it encounters a Chi (crossover hotspot instigator) sequence from the 3' direction. Cuts ssDNA a few nucleotides 3' to the Chi site. The properties and activities of the enzyme are changed at Chi. The Chi-altered holoenzyme produces a long 3'-ssDNA overhang and facilitates RecA-binding to the ssDNA for homologous DNA recombination and repair. Holoenzyme degrades any linearized DNA that is unable to undergo homologous recombination. In the holoenzyme this subunit contributes ATPase, 3'-5' helicase, exonuclease activity and loads RecA onto ssDNA.</text>
</comment>
<dbReference type="HAMAP" id="MF_01485">
    <property type="entry name" value="RecB"/>
    <property type="match status" value="1"/>
</dbReference>
<dbReference type="GO" id="GO:0005829">
    <property type="term" value="C:cytosol"/>
    <property type="evidence" value="ECO:0007669"/>
    <property type="project" value="TreeGrafter"/>
</dbReference>
<keyword evidence="12 15" id="KW-0413">Isomerase</keyword>
<evidence type="ECO:0000256" key="4">
    <source>
        <dbReference type="ARBA" id="ARBA00022763"/>
    </source>
</evidence>
<dbReference type="GO" id="GO:0016887">
    <property type="term" value="F:ATP hydrolysis activity"/>
    <property type="evidence" value="ECO:0007669"/>
    <property type="project" value="RHEA"/>
</dbReference>
<keyword evidence="2 15" id="KW-0479">Metal-binding</keyword>
<evidence type="ECO:0000256" key="14">
    <source>
        <dbReference type="ARBA" id="ARBA00048988"/>
    </source>
</evidence>
<dbReference type="Proteomes" id="UP000318336">
    <property type="component" value="Unassembled WGS sequence"/>
</dbReference>
<feature type="binding site" evidence="15">
    <location>
        <position position="842"/>
    </location>
    <ligand>
        <name>Mg(2+)</name>
        <dbReference type="ChEBI" id="CHEBI:18420"/>
    </ligand>
</feature>
<dbReference type="GO" id="GO:0003677">
    <property type="term" value="F:DNA binding"/>
    <property type="evidence" value="ECO:0007669"/>
    <property type="project" value="UniProtKB-UniRule"/>
</dbReference>
<comment type="catalytic activity">
    <reaction evidence="15">
        <text>Exonucleolytic cleavage (in the presence of ATP) in either 5'- to 3'- or 3'- to 5'-direction to yield 5'-phosphooligonucleotides.</text>
        <dbReference type="EC" id="3.1.11.5"/>
    </reaction>
</comment>
<keyword evidence="4 15" id="KW-0227">DNA damage</keyword>
<dbReference type="Pfam" id="PF00580">
    <property type="entry name" value="UvrD-helicase"/>
    <property type="match status" value="1"/>
</dbReference>
<dbReference type="OrthoDB" id="9810135at2"/>
<comment type="miscellaneous">
    <text evidence="15">In the RecBCD complex, RecB has a slow 3'-5' helicase, an exonuclease activity and loads RecA onto ssDNA, RecD has a fast 5'-3' helicase activity, while RecC stimulates the ATPase and processivity of the RecB helicase and contributes to recognition of the Chi site.</text>
</comment>
<feature type="domain" description="UvrD-like helicase ATP-binding" evidence="18">
    <location>
        <begin position="1"/>
        <end position="325"/>
    </location>
</feature>
<keyword evidence="7 15" id="KW-0269">Exonuclease</keyword>
<name>A0A542XFT6_9MICO</name>
<dbReference type="AlphaFoldDB" id="A0A542XFT6"/>
<dbReference type="PANTHER" id="PTHR11070">
    <property type="entry name" value="UVRD / RECB / PCRA DNA HELICASE FAMILY MEMBER"/>
    <property type="match status" value="1"/>
</dbReference>
<comment type="catalytic activity">
    <reaction evidence="14 15">
        <text>ATP + H2O = ADP + phosphate + H(+)</text>
        <dbReference type="Rhea" id="RHEA:13065"/>
        <dbReference type="ChEBI" id="CHEBI:15377"/>
        <dbReference type="ChEBI" id="CHEBI:15378"/>
        <dbReference type="ChEBI" id="CHEBI:30616"/>
        <dbReference type="ChEBI" id="CHEBI:43474"/>
        <dbReference type="ChEBI" id="CHEBI:456216"/>
        <dbReference type="EC" id="5.6.2.4"/>
    </reaction>
</comment>
<dbReference type="InterPro" id="IPR011604">
    <property type="entry name" value="PDDEXK-like_dom_sf"/>
</dbReference>
<dbReference type="PROSITE" id="PS51217">
    <property type="entry name" value="UVRD_HELICASE_CTER"/>
    <property type="match status" value="1"/>
</dbReference>
<evidence type="ECO:0000256" key="13">
    <source>
        <dbReference type="ARBA" id="ARBA00034617"/>
    </source>
</evidence>
<organism evidence="20 21">
    <name type="scientific">Barrientosiimonas humi</name>
    <dbReference type="NCBI Taxonomy" id="999931"/>
    <lineage>
        <taxon>Bacteria</taxon>
        <taxon>Bacillati</taxon>
        <taxon>Actinomycetota</taxon>
        <taxon>Actinomycetes</taxon>
        <taxon>Micrococcales</taxon>
        <taxon>Dermacoccaceae</taxon>
        <taxon>Barrientosiimonas</taxon>
    </lineage>
</organism>
<feature type="domain" description="UvrD-like helicase C-terminal" evidence="19">
    <location>
        <begin position="358"/>
        <end position="615"/>
    </location>
</feature>
<evidence type="ECO:0000256" key="11">
    <source>
        <dbReference type="ARBA" id="ARBA00023204"/>
    </source>
</evidence>
<evidence type="ECO:0000256" key="1">
    <source>
        <dbReference type="ARBA" id="ARBA00022722"/>
    </source>
</evidence>
<dbReference type="Pfam" id="PF13361">
    <property type="entry name" value="UvrD_C"/>
    <property type="match status" value="1"/>
</dbReference>
<feature type="binding site" evidence="16">
    <location>
        <begin position="19"/>
        <end position="26"/>
    </location>
    <ligand>
        <name>ATP</name>
        <dbReference type="ChEBI" id="CHEBI:30616"/>
    </ligand>
</feature>
<evidence type="ECO:0000256" key="16">
    <source>
        <dbReference type="PROSITE-ProRule" id="PRU00560"/>
    </source>
</evidence>
<comment type="cofactor">
    <cofactor evidence="15">
        <name>Mg(2+)</name>
        <dbReference type="ChEBI" id="CHEBI:18420"/>
    </cofactor>
    <text evidence="15">Binds 1 Mg(2+) ion per subunit.</text>
</comment>
<keyword evidence="6 15" id="KW-0347">Helicase</keyword>
<dbReference type="SUPFAM" id="SSF52980">
    <property type="entry name" value="Restriction endonuclease-like"/>
    <property type="match status" value="1"/>
</dbReference>
<comment type="domain">
    <text evidence="15">The C-terminal domain has nuclease activity and interacts with RecD. It interacts with RecA, facilitating its loading onto ssDNA.</text>
</comment>
<evidence type="ECO:0000256" key="9">
    <source>
        <dbReference type="ARBA" id="ARBA00022842"/>
    </source>
</evidence>
<evidence type="ECO:0000256" key="17">
    <source>
        <dbReference type="SAM" id="MobiDB-lite"/>
    </source>
</evidence>
<dbReference type="EC" id="5.6.2.4" evidence="15"/>
<keyword evidence="10 15" id="KW-0238">DNA-binding</keyword>
<dbReference type="CDD" id="cd22352">
    <property type="entry name" value="RecB_C-like"/>
    <property type="match status" value="1"/>
</dbReference>
<feature type="active site" description="For nuclease activity" evidence="15">
    <location>
        <position position="992"/>
    </location>
</feature>
<comment type="catalytic activity">
    <reaction evidence="13 15">
        <text>Couples ATP hydrolysis with the unwinding of duplex DNA by translocating in the 3'-5' direction.</text>
        <dbReference type="EC" id="5.6.2.4"/>
    </reaction>
</comment>
<comment type="subunit">
    <text evidence="15">Heterotrimer of RecB, RecC and RecD. All subunits contribute to DNA-binding. Interacts with RecA.</text>
</comment>
<dbReference type="RefSeq" id="WP_142007051.1">
    <property type="nucleotide sequence ID" value="NZ_CAJTBP010000001.1"/>
</dbReference>
<keyword evidence="11 15" id="KW-0234">DNA repair</keyword>
<keyword evidence="1 15" id="KW-0540">Nuclease</keyword>
<dbReference type="Gene3D" id="3.40.50.300">
    <property type="entry name" value="P-loop containing nucleotide triphosphate hydrolases"/>
    <property type="match status" value="3"/>
</dbReference>